<dbReference type="GO" id="GO:0003677">
    <property type="term" value="F:DNA binding"/>
    <property type="evidence" value="ECO:0007669"/>
    <property type="project" value="UniProtKB-KW"/>
</dbReference>
<evidence type="ECO:0000313" key="6">
    <source>
        <dbReference type="Proteomes" id="UP000318017"/>
    </source>
</evidence>
<dbReference type="InterPro" id="IPR020046">
    <property type="entry name" value="5-3_exonucl_a-hlix_arch_N"/>
</dbReference>
<sequence>MEIYVDGSNLIHKLWHVCENVTQVANGMQRQLSAIEREYKPDFLRVALDAPGGTWRHELVPTYKAQRGKKPEGLQTLLNSAEQLLGDWCTASVAGHEADDIIATWCHRANLSGTQAVIVSADKDLYQLLRKDLHVILRSFRTSVGKVTQEDWFNHDAFATRWAMVPVQWPQYRALVGDKSDNMPGVNSIGERYAMTLMGRYLTIEDCVTAIRRFETTGMPQKQERALLAAWDSGEVQRNIRIHTLVKNVPLPTPEIATT</sequence>
<dbReference type="GO" id="GO:0008409">
    <property type="term" value="F:5'-3' exonuclease activity"/>
    <property type="evidence" value="ECO:0007669"/>
    <property type="project" value="InterPro"/>
</dbReference>
<accession>A0A518G4N1</accession>
<keyword evidence="5" id="KW-0548">Nucleotidyltransferase</keyword>
<dbReference type="InterPro" id="IPR038969">
    <property type="entry name" value="FEN"/>
</dbReference>
<dbReference type="InterPro" id="IPR002421">
    <property type="entry name" value="5-3_exonuclease"/>
</dbReference>
<dbReference type="PANTHER" id="PTHR42646:SF2">
    <property type="entry name" value="5'-3' EXONUCLEASE FAMILY PROTEIN"/>
    <property type="match status" value="1"/>
</dbReference>
<dbReference type="OrthoDB" id="9806424at2"/>
<keyword evidence="6" id="KW-1185">Reference proteome</keyword>
<dbReference type="EC" id="2.7.7.7" evidence="5"/>
<proteinExistence type="predicted"/>
<evidence type="ECO:0000256" key="3">
    <source>
        <dbReference type="ARBA" id="ARBA00023125"/>
    </source>
</evidence>
<evidence type="ECO:0000256" key="1">
    <source>
        <dbReference type="ARBA" id="ARBA00022722"/>
    </source>
</evidence>
<name>A0A518G4N1_9BACT</name>
<keyword evidence="5" id="KW-0808">Transferase</keyword>
<evidence type="ECO:0000259" key="4">
    <source>
        <dbReference type="SMART" id="SM00475"/>
    </source>
</evidence>
<dbReference type="AlphaFoldDB" id="A0A518G4N1"/>
<dbReference type="RefSeq" id="WP_145076564.1">
    <property type="nucleotide sequence ID" value="NZ_CP036298.1"/>
</dbReference>
<dbReference type="PANTHER" id="PTHR42646">
    <property type="entry name" value="FLAP ENDONUCLEASE XNI"/>
    <property type="match status" value="1"/>
</dbReference>
<evidence type="ECO:0000256" key="2">
    <source>
        <dbReference type="ARBA" id="ARBA00022801"/>
    </source>
</evidence>
<dbReference type="SMART" id="SM00475">
    <property type="entry name" value="53EXOc"/>
    <property type="match status" value="1"/>
</dbReference>
<dbReference type="InterPro" id="IPR008918">
    <property type="entry name" value="HhH2"/>
</dbReference>
<dbReference type="Gene3D" id="1.10.150.20">
    <property type="entry name" value="5' to 3' exonuclease, C-terminal subdomain"/>
    <property type="match status" value="1"/>
</dbReference>
<dbReference type="Pfam" id="PF02739">
    <property type="entry name" value="5_3_exonuc_N"/>
    <property type="match status" value="1"/>
</dbReference>
<dbReference type="EMBL" id="CP036298">
    <property type="protein sequence ID" value="QDV23556.1"/>
    <property type="molecule type" value="Genomic_DNA"/>
</dbReference>
<dbReference type="KEGG" id="ahel:Q31a_18580"/>
<dbReference type="GO" id="GO:0033567">
    <property type="term" value="P:DNA replication, Okazaki fragment processing"/>
    <property type="evidence" value="ECO:0007669"/>
    <property type="project" value="InterPro"/>
</dbReference>
<feature type="domain" description="5'-3' exonuclease" evidence="4">
    <location>
        <begin position="3"/>
        <end position="259"/>
    </location>
</feature>
<reference evidence="5 6" key="1">
    <citation type="submission" date="2019-02" db="EMBL/GenBank/DDBJ databases">
        <title>Deep-cultivation of Planctomycetes and their phenomic and genomic characterization uncovers novel biology.</title>
        <authorList>
            <person name="Wiegand S."/>
            <person name="Jogler M."/>
            <person name="Boedeker C."/>
            <person name="Pinto D."/>
            <person name="Vollmers J."/>
            <person name="Rivas-Marin E."/>
            <person name="Kohn T."/>
            <person name="Peeters S.H."/>
            <person name="Heuer A."/>
            <person name="Rast P."/>
            <person name="Oberbeckmann S."/>
            <person name="Bunk B."/>
            <person name="Jeske O."/>
            <person name="Meyerdierks A."/>
            <person name="Storesund J.E."/>
            <person name="Kallscheuer N."/>
            <person name="Luecker S."/>
            <person name="Lage O.M."/>
            <person name="Pohl T."/>
            <person name="Merkel B.J."/>
            <person name="Hornburger P."/>
            <person name="Mueller R.-W."/>
            <person name="Bruemmer F."/>
            <person name="Labrenz M."/>
            <person name="Spormann A.M."/>
            <person name="Op den Camp H."/>
            <person name="Overmann J."/>
            <person name="Amann R."/>
            <person name="Jetten M.S.M."/>
            <person name="Mascher T."/>
            <person name="Medema M.H."/>
            <person name="Devos D.P."/>
            <person name="Kaster A.-K."/>
            <person name="Ovreas L."/>
            <person name="Rohde M."/>
            <person name="Galperin M.Y."/>
            <person name="Jogler C."/>
        </authorList>
    </citation>
    <scope>NUCLEOTIDE SEQUENCE [LARGE SCALE GENOMIC DNA]</scope>
    <source>
        <strain evidence="5 6">Q31a</strain>
    </source>
</reference>
<dbReference type="InterPro" id="IPR036279">
    <property type="entry name" value="5-3_exonuclease_C_sf"/>
</dbReference>
<keyword evidence="1" id="KW-0540">Nuclease</keyword>
<dbReference type="SUPFAM" id="SSF47807">
    <property type="entry name" value="5' to 3' exonuclease, C-terminal subdomain"/>
    <property type="match status" value="1"/>
</dbReference>
<dbReference type="SUPFAM" id="SSF88723">
    <property type="entry name" value="PIN domain-like"/>
    <property type="match status" value="1"/>
</dbReference>
<dbReference type="Pfam" id="PF01367">
    <property type="entry name" value="5_3_exonuc"/>
    <property type="match status" value="1"/>
</dbReference>
<organism evidence="5 6">
    <name type="scientific">Aureliella helgolandensis</name>
    <dbReference type="NCBI Taxonomy" id="2527968"/>
    <lineage>
        <taxon>Bacteria</taxon>
        <taxon>Pseudomonadati</taxon>
        <taxon>Planctomycetota</taxon>
        <taxon>Planctomycetia</taxon>
        <taxon>Pirellulales</taxon>
        <taxon>Pirellulaceae</taxon>
        <taxon>Aureliella</taxon>
    </lineage>
</organism>
<keyword evidence="2" id="KW-0378">Hydrolase</keyword>
<gene>
    <name evidence="5" type="primary">polA_3</name>
    <name evidence="5" type="ORF">Q31a_18580</name>
</gene>
<dbReference type="InterPro" id="IPR029060">
    <property type="entry name" value="PIN-like_dom_sf"/>
</dbReference>
<dbReference type="CDD" id="cd09859">
    <property type="entry name" value="PIN_53EXO"/>
    <property type="match status" value="1"/>
</dbReference>
<dbReference type="Gene3D" id="3.40.50.1010">
    <property type="entry name" value="5'-nuclease"/>
    <property type="match status" value="1"/>
</dbReference>
<protein>
    <submittedName>
        <fullName evidence="5">DNA polymerase I, thermostable</fullName>
        <ecNumber evidence="5">2.7.7.7</ecNumber>
    </submittedName>
</protein>
<dbReference type="Proteomes" id="UP000318017">
    <property type="component" value="Chromosome"/>
</dbReference>
<dbReference type="InterPro" id="IPR020045">
    <property type="entry name" value="DNA_polI_H3TH"/>
</dbReference>
<keyword evidence="3" id="KW-0238">DNA-binding</keyword>
<dbReference type="GO" id="GO:0003887">
    <property type="term" value="F:DNA-directed DNA polymerase activity"/>
    <property type="evidence" value="ECO:0007669"/>
    <property type="project" value="UniProtKB-EC"/>
</dbReference>
<dbReference type="SMART" id="SM00279">
    <property type="entry name" value="HhH2"/>
    <property type="match status" value="1"/>
</dbReference>
<evidence type="ECO:0000313" key="5">
    <source>
        <dbReference type="EMBL" id="QDV23556.1"/>
    </source>
</evidence>
<dbReference type="GO" id="GO:0017108">
    <property type="term" value="F:5'-flap endonuclease activity"/>
    <property type="evidence" value="ECO:0007669"/>
    <property type="project" value="InterPro"/>
</dbReference>